<keyword evidence="3" id="KW-1185">Reference proteome</keyword>
<feature type="region of interest" description="Disordered" evidence="1">
    <location>
        <begin position="1"/>
        <end position="20"/>
    </location>
</feature>
<dbReference type="Proteomes" id="UP000265663">
    <property type="component" value="Unassembled WGS sequence"/>
</dbReference>
<proteinExistence type="predicted"/>
<gene>
    <name evidence="2" type="ORF">GMOD_00002539</name>
</gene>
<evidence type="ECO:0000313" key="3">
    <source>
        <dbReference type="Proteomes" id="UP000265663"/>
    </source>
</evidence>
<sequence>MRSPGHRNPKYVRNGGKKNSKEEANFEAGAVCAGIWFVFLNMSVIECVAQSKDEIPSGVALDVAVE</sequence>
<dbReference type="EMBL" id="KE747817">
    <property type="protein sequence ID" value="RMZ68724.1"/>
    <property type="molecule type" value="Genomic_DNA"/>
</dbReference>
<name>A0A3M7M2V8_9PLEO</name>
<dbReference type="AlphaFoldDB" id="A0A3M7M2V8"/>
<evidence type="ECO:0000313" key="2">
    <source>
        <dbReference type="EMBL" id="RMZ68724.1"/>
    </source>
</evidence>
<organism evidence="2 3">
    <name type="scientific">Pyrenophora seminiperda CCB06</name>
    <dbReference type="NCBI Taxonomy" id="1302712"/>
    <lineage>
        <taxon>Eukaryota</taxon>
        <taxon>Fungi</taxon>
        <taxon>Dikarya</taxon>
        <taxon>Ascomycota</taxon>
        <taxon>Pezizomycotina</taxon>
        <taxon>Dothideomycetes</taxon>
        <taxon>Pleosporomycetidae</taxon>
        <taxon>Pleosporales</taxon>
        <taxon>Pleosporineae</taxon>
        <taxon>Pleosporaceae</taxon>
        <taxon>Pyrenophora</taxon>
    </lineage>
</organism>
<reference evidence="2 3" key="1">
    <citation type="journal article" date="2014" name="PLoS ONE">
        <title>De novo Genome Assembly of the Fungal Plant Pathogen Pyrenophora semeniperda.</title>
        <authorList>
            <person name="Soliai M.M."/>
            <person name="Meyer S.E."/>
            <person name="Udall J.A."/>
            <person name="Elzinga D.E."/>
            <person name="Hermansen R.A."/>
            <person name="Bodily P.M."/>
            <person name="Hart A.A."/>
            <person name="Coleman C.E."/>
        </authorList>
    </citation>
    <scope>NUCLEOTIDE SEQUENCE [LARGE SCALE GENOMIC DNA]</scope>
    <source>
        <strain evidence="2 3">CCB06</strain>
        <tissue evidence="2">Mycelium</tissue>
    </source>
</reference>
<protein>
    <submittedName>
        <fullName evidence="2">Uncharacterized protein</fullName>
    </submittedName>
</protein>
<evidence type="ECO:0000256" key="1">
    <source>
        <dbReference type="SAM" id="MobiDB-lite"/>
    </source>
</evidence>
<accession>A0A3M7M2V8</accession>
<feature type="compositionally biased region" description="Basic residues" evidence="1">
    <location>
        <begin position="1"/>
        <end position="18"/>
    </location>
</feature>